<gene>
    <name evidence="2" type="ORF">KGA66_04820</name>
</gene>
<dbReference type="AlphaFoldDB" id="A0A8J7WJB0"/>
<dbReference type="InterPro" id="IPR032710">
    <property type="entry name" value="NTF2-like_dom_sf"/>
</dbReference>
<accession>A0A8J7WJB0</accession>
<sequence>MATGSTATAGAQGAAAGAGKGIAANLDGARRAIELFHAGRVELMRAMLADDVVWRVPHVNPLAADIVGIDAVLEFFRRVQQETNGTFRAEVLDLAADERTVFCLMRVRAERRGRTLDQQIVNVWRLRPGDGKVYERELFMEDQPASDDFWAY</sequence>
<dbReference type="SUPFAM" id="SSF54427">
    <property type="entry name" value="NTF2-like"/>
    <property type="match status" value="1"/>
</dbReference>
<dbReference type="EMBL" id="JAGSXH010000010">
    <property type="protein sequence ID" value="MBS2962358.1"/>
    <property type="molecule type" value="Genomic_DNA"/>
</dbReference>
<dbReference type="RefSeq" id="WP_211464936.1">
    <property type="nucleotide sequence ID" value="NZ_JAGSXH010000010.1"/>
</dbReference>
<evidence type="ECO:0000313" key="2">
    <source>
        <dbReference type="EMBL" id="MBS2962358.1"/>
    </source>
</evidence>
<evidence type="ECO:0000259" key="1">
    <source>
        <dbReference type="Pfam" id="PF12680"/>
    </source>
</evidence>
<dbReference type="Pfam" id="PF12680">
    <property type="entry name" value="SnoaL_2"/>
    <property type="match status" value="1"/>
</dbReference>
<protein>
    <submittedName>
        <fullName evidence="2">Nuclear transport factor 2 family protein</fullName>
    </submittedName>
</protein>
<evidence type="ECO:0000313" key="3">
    <source>
        <dbReference type="Proteomes" id="UP000677913"/>
    </source>
</evidence>
<keyword evidence="3" id="KW-1185">Reference proteome</keyword>
<name>A0A8J7WJB0_9ACTN</name>
<feature type="domain" description="SnoaL-like" evidence="1">
    <location>
        <begin position="29"/>
        <end position="135"/>
    </location>
</feature>
<proteinExistence type="predicted"/>
<organism evidence="2 3">
    <name type="scientific">Actinocrinis puniceicyclus</name>
    <dbReference type="NCBI Taxonomy" id="977794"/>
    <lineage>
        <taxon>Bacteria</taxon>
        <taxon>Bacillati</taxon>
        <taxon>Actinomycetota</taxon>
        <taxon>Actinomycetes</taxon>
        <taxon>Catenulisporales</taxon>
        <taxon>Actinospicaceae</taxon>
        <taxon>Actinocrinis</taxon>
    </lineage>
</organism>
<dbReference type="InterPro" id="IPR037401">
    <property type="entry name" value="SnoaL-like"/>
</dbReference>
<comment type="caution">
    <text evidence="2">The sequence shown here is derived from an EMBL/GenBank/DDBJ whole genome shotgun (WGS) entry which is preliminary data.</text>
</comment>
<dbReference type="Gene3D" id="3.10.450.50">
    <property type="match status" value="1"/>
</dbReference>
<reference evidence="2" key="1">
    <citation type="submission" date="2021-04" db="EMBL/GenBank/DDBJ databases">
        <title>Genome based classification of Actinospica acidithermotolerans sp. nov., an actinobacterium isolated from an Indonesian hot spring.</title>
        <authorList>
            <person name="Kusuma A.B."/>
            <person name="Putra K.E."/>
            <person name="Nafisah S."/>
            <person name="Loh J."/>
            <person name="Nouioui I."/>
            <person name="Goodfellow M."/>
        </authorList>
    </citation>
    <scope>NUCLEOTIDE SEQUENCE</scope>
    <source>
        <strain evidence="2">DSM 45618</strain>
    </source>
</reference>
<dbReference type="Proteomes" id="UP000677913">
    <property type="component" value="Unassembled WGS sequence"/>
</dbReference>